<dbReference type="AlphaFoldDB" id="A0A1H3BHS6"/>
<accession>A0A1H3BHS6</accession>
<dbReference type="PROSITE" id="PS51257">
    <property type="entry name" value="PROKAR_LIPOPROTEIN"/>
    <property type="match status" value="1"/>
</dbReference>
<organism evidence="2 3">
    <name type="scientific">Eubacterium barkeri</name>
    <name type="common">Clostridium barkeri</name>
    <dbReference type="NCBI Taxonomy" id="1528"/>
    <lineage>
        <taxon>Bacteria</taxon>
        <taxon>Bacillati</taxon>
        <taxon>Bacillota</taxon>
        <taxon>Clostridia</taxon>
        <taxon>Eubacteriales</taxon>
        <taxon>Eubacteriaceae</taxon>
        <taxon>Eubacterium</taxon>
    </lineage>
</organism>
<dbReference type="RefSeq" id="WP_143024186.1">
    <property type="nucleotide sequence ID" value="NZ_FNOU01000002.1"/>
</dbReference>
<gene>
    <name evidence="2" type="ORF">SAMN04488579_10267</name>
</gene>
<dbReference type="OrthoDB" id="8538300at2"/>
<dbReference type="STRING" id="1528.SAMN04488579_10267"/>
<proteinExistence type="predicted"/>
<protein>
    <submittedName>
        <fullName evidence="2">Uncharacterized protein</fullName>
    </submittedName>
</protein>
<dbReference type="Proteomes" id="UP000199652">
    <property type="component" value="Unassembled WGS sequence"/>
</dbReference>
<feature type="region of interest" description="Disordered" evidence="1">
    <location>
        <begin position="262"/>
        <end position="285"/>
    </location>
</feature>
<sequence length="382" mass="41951">MEGKWKGNYVGLSLFLFLVLSLTVSGCQSSAGNTKNENPVSISQSGFYVEEVSPKSYYVNVYCEYKNTSKDPIYITGINVIGYDKSNISLGDGSVNFSSYILQPDEVGYGIRYDAYGIKVNSAEELSRIDFKINTYKASVTDKLLSCTDTQIVQDNSFGDVNKSVIQTTVSNDTTLNVDADYSVIAGLLDSDNKMIGAATTLNRPNAISPNSKSRNDLQTLVLESDNLSTVKTIDVKAGMYLSVFDNDSFVKANREIVSESISSNTPTTANVQPTPTPEQTSSVNSTDAIIGKWKMTSPGTGAEGFSSMTFDFKSDGKVTMTVEEQGKQSEFELPYKKAPNGYNVYYNDKEYMGFFFKDSVLQSFFTGGESENSQSTKYEKF</sequence>
<evidence type="ECO:0000256" key="1">
    <source>
        <dbReference type="SAM" id="MobiDB-lite"/>
    </source>
</evidence>
<reference evidence="3" key="1">
    <citation type="submission" date="2016-10" db="EMBL/GenBank/DDBJ databases">
        <authorList>
            <person name="Varghese N."/>
            <person name="Submissions S."/>
        </authorList>
    </citation>
    <scope>NUCLEOTIDE SEQUENCE [LARGE SCALE GENOMIC DNA]</scope>
    <source>
        <strain evidence="3">VPI 5359</strain>
    </source>
</reference>
<name>A0A1H3BHS6_EUBBA</name>
<evidence type="ECO:0000313" key="3">
    <source>
        <dbReference type="Proteomes" id="UP000199652"/>
    </source>
</evidence>
<keyword evidence="3" id="KW-1185">Reference proteome</keyword>
<evidence type="ECO:0000313" key="2">
    <source>
        <dbReference type="EMBL" id="SDX40904.1"/>
    </source>
</evidence>
<dbReference type="EMBL" id="FNOU01000002">
    <property type="protein sequence ID" value="SDX40904.1"/>
    <property type="molecule type" value="Genomic_DNA"/>
</dbReference>